<feature type="transmembrane region" description="Helical" evidence="1">
    <location>
        <begin position="30"/>
        <end position="51"/>
    </location>
</feature>
<sequence>MSHRPQLDGLRFFAFLAVFIYHVKEQYLPWGWAGVQFFFALSGFLITRILVRGETGVIGADLKRFYLRRTLRIFPLYYALVAWVALTQHLDHKIWHVLYLVNVRGYFDRSLDLLLGHFWTLCVEEQFYLLYPLLLLFTPARHRFALLFILIAGSKAFQAYAHARMFMPHARILLPYCGEDLLWGCVAGLIDLRTQPGRHQGKLCILAGAAFLVLAWNLHQTTRPPGPHELWSVSLFGSGSALVVFGAWRSTDRWIIGPLSWAPLAYLGRISYGLYAFHYPILLGHWVNEIPYGFLIPRPYGELALTIGLAAASWRFFEGPINRLKDRVAPLPSNNLETAFGRHPVACGEGA</sequence>
<dbReference type="AlphaFoldDB" id="L0D873"/>
<dbReference type="Pfam" id="PF01757">
    <property type="entry name" value="Acyl_transf_3"/>
    <property type="match status" value="1"/>
</dbReference>
<name>L0D873_SINAD</name>
<evidence type="ECO:0000313" key="4">
    <source>
        <dbReference type="Proteomes" id="UP000010798"/>
    </source>
</evidence>
<dbReference type="PANTHER" id="PTHR23028:SF53">
    <property type="entry name" value="ACYL_TRANSF_3 DOMAIN-CONTAINING PROTEIN"/>
    <property type="match status" value="1"/>
</dbReference>
<dbReference type="InterPro" id="IPR050879">
    <property type="entry name" value="Acyltransferase_3"/>
</dbReference>
<dbReference type="InterPro" id="IPR002656">
    <property type="entry name" value="Acyl_transf_3_dom"/>
</dbReference>
<gene>
    <name evidence="3" type="ordered locus">Sinac_0609</name>
</gene>
<keyword evidence="3" id="KW-0012">Acyltransferase</keyword>
<dbReference type="OrthoDB" id="9796461at2"/>
<feature type="transmembrane region" description="Helical" evidence="1">
    <location>
        <begin position="144"/>
        <end position="161"/>
    </location>
</feature>
<feature type="transmembrane region" description="Helical" evidence="1">
    <location>
        <begin position="71"/>
        <end position="90"/>
    </location>
</feature>
<dbReference type="EMBL" id="CP003364">
    <property type="protein sequence ID" value="AGA25028.1"/>
    <property type="molecule type" value="Genomic_DNA"/>
</dbReference>
<dbReference type="GO" id="GO:0016020">
    <property type="term" value="C:membrane"/>
    <property type="evidence" value="ECO:0007669"/>
    <property type="project" value="TreeGrafter"/>
</dbReference>
<feature type="domain" description="Acyltransferase 3" evidence="2">
    <location>
        <begin position="6"/>
        <end position="295"/>
    </location>
</feature>
<keyword evidence="1" id="KW-1133">Transmembrane helix</keyword>
<dbReference type="KEGG" id="saci:Sinac_0609"/>
<feature type="transmembrane region" description="Helical" evidence="1">
    <location>
        <begin position="118"/>
        <end position="137"/>
    </location>
</feature>
<protein>
    <submittedName>
        <fullName evidence="3">Putative acyltransferase</fullName>
    </submittedName>
</protein>
<evidence type="ECO:0000313" key="3">
    <source>
        <dbReference type="EMBL" id="AGA25028.1"/>
    </source>
</evidence>
<dbReference type="GO" id="GO:0000271">
    <property type="term" value="P:polysaccharide biosynthetic process"/>
    <property type="evidence" value="ECO:0007669"/>
    <property type="project" value="TreeGrafter"/>
</dbReference>
<dbReference type="Proteomes" id="UP000010798">
    <property type="component" value="Chromosome"/>
</dbReference>
<proteinExistence type="predicted"/>
<keyword evidence="1" id="KW-0472">Membrane</keyword>
<organism evidence="3 4">
    <name type="scientific">Singulisphaera acidiphila (strain ATCC BAA-1392 / DSM 18658 / VKM B-2454 / MOB10)</name>
    <dbReference type="NCBI Taxonomy" id="886293"/>
    <lineage>
        <taxon>Bacteria</taxon>
        <taxon>Pseudomonadati</taxon>
        <taxon>Planctomycetota</taxon>
        <taxon>Planctomycetia</taxon>
        <taxon>Isosphaerales</taxon>
        <taxon>Isosphaeraceae</taxon>
        <taxon>Singulisphaera</taxon>
    </lineage>
</organism>
<keyword evidence="1" id="KW-0812">Transmembrane</keyword>
<accession>L0D873</accession>
<evidence type="ECO:0000256" key="1">
    <source>
        <dbReference type="SAM" id="Phobius"/>
    </source>
</evidence>
<keyword evidence="3" id="KW-0808">Transferase</keyword>
<evidence type="ECO:0000259" key="2">
    <source>
        <dbReference type="Pfam" id="PF01757"/>
    </source>
</evidence>
<dbReference type="eggNOG" id="COG1835">
    <property type="taxonomic scope" value="Bacteria"/>
</dbReference>
<keyword evidence="4" id="KW-1185">Reference proteome</keyword>
<dbReference type="PANTHER" id="PTHR23028">
    <property type="entry name" value="ACETYLTRANSFERASE"/>
    <property type="match status" value="1"/>
</dbReference>
<dbReference type="STRING" id="886293.Sinac_0609"/>
<reference evidence="3 4" key="1">
    <citation type="submission" date="2012-02" db="EMBL/GenBank/DDBJ databases">
        <title>Complete sequence of chromosome of Singulisphaera acidiphila DSM 18658.</title>
        <authorList>
            <consortium name="US DOE Joint Genome Institute (JGI-PGF)"/>
            <person name="Lucas S."/>
            <person name="Copeland A."/>
            <person name="Lapidus A."/>
            <person name="Glavina del Rio T."/>
            <person name="Dalin E."/>
            <person name="Tice H."/>
            <person name="Bruce D."/>
            <person name="Goodwin L."/>
            <person name="Pitluck S."/>
            <person name="Peters L."/>
            <person name="Ovchinnikova G."/>
            <person name="Chertkov O."/>
            <person name="Kyrpides N."/>
            <person name="Mavromatis K."/>
            <person name="Ivanova N."/>
            <person name="Brettin T."/>
            <person name="Detter J.C."/>
            <person name="Han C."/>
            <person name="Larimer F."/>
            <person name="Land M."/>
            <person name="Hauser L."/>
            <person name="Markowitz V."/>
            <person name="Cheng J.-F."/>
            <person name="Hugenholtz P."/>
            <person name="Woyke T."/>
            <person name="Wu D."/>
            <person name="Tindall B."/>
            <person name="Pomrenke H."/>
            <person name="Brambilla E."/>
            <person name="Klenk H.-P."/>
            <person name="Eisen J.A."/>
        </authorList>
    </citation>
    <scope>NUCLEOTIDE SEQUENCE [LARGE SCALE GENOMIC DNA]</scope>
    <source>
        <strain evidence="4">ATCC BAA-1392 / DSM 18658 / VKM B-2454 / MOB10</strain>
    </source>
</reference>
<dbReference type="HOGENOM" id="CLU_005679_1_2_0"/>
<dbReference type="RefSeq" id="WP_015244213.1">
    <property type="nucleotide sequence ID" value="NC_019892.1"/>
</dbReference>
<dbReference type="GO" id="GO:0016747">
    <property type="term" value="F:acyltransferase activity, transferring groups other than amino-acyl groups"/>
    <property type="evidence" value="ECO:0007669"/>
    <property type="project" value="InterPro"/>
</dbReference>